<dbReference type="InterPro" id="IPR004495">
    <property type="entry name" value="Met-tRNA-synth_bsu_C"/>
</dbReference>
<dbReference type="SUPFAM" id="SSF50249">
    <property type="entry name" value="Nucleic acid-binding proteins"/>
    <property type="match status" value="2"/>
</dbReference>
<dbReference type="PRINTS" id="PR00982">
    <property type="entry name" value="TRNASYNTHLYS"/>
</dbReference>
<keyword evidence="5 16" id="KW-0820">tRNA-binding</keyword>
<dbReference type="InterPro" id="IPR006195">
    <property type="entry name" value="aa-tRNA-synth_II"/>
</dbReference>
<dbReference type="InterPro" id="IPR002547">
    <property type="entry name" value="tRNA-bd_dom"/>
</dbReference>
<evidence type="ECO:0000256" key="6">
    <source>
        <dbReference type="ARBA" id="ARBA00022598"/>
    </source>
</evidence>
<dbReference type="PROSITE" id="PS50862">
    <property type="entry name" value="AA_TRNA_LIGASE_II"/>
    <property type="match status" value="1"/>
</dbReference>
<organism evidence="20 21">
    <name type="scientific">Citroniella saccharovorans</name>
    <dbReference type="NCBI Taxonomy" id="2053367"/>
    <lineage>
        <taxon>Bacteria</taxon>
        <taxon>Bacillati</taxon>
        <taxon>Bacillota</taxon>
        <taxon>Tissierellia</taxon>
        <taxon>Tissierellales</taxon>
        <taxon>Peptoniphilaceae</taxon>
        <taxon>Citroniella</taxon>
    </lineage>
</organism>
<dbReference type="GO" id="GO:0000287">
    <property type="term" value="F:magnesium ion binding"/>
    <property type="evidence" value="ECO:0007669"/>
    <property type="project" value="UniProtKB-UniRule"/>
</dbReference>
<feature type="binding site" evidence="15">
    <location>
        <position position="407"/>
    </location>
    <ligand>
        <name>Mg(2+)</name>
        <dbReference type="ChEBI" id="CHEBI:18420"/>
        <label>1</label>
    </ligand>
</feature>
<evidence type="ECO:0000256" key="12">
    <source>
        <dbReference type="ARBA" id="ARBA00022917"/>
    </source>
</evidence>
<dbReference type="CDD" id="cd00775">
    <property type="entry name" value="LysRS_core"/>
    <property type="match status" value="1"/>
</dbReference>
<dbReference type="Pfam" id="PF01588">
    <property type="entry name" value="tRNA_bind"/>
    <property type="match status" value="1"/>
</dbReference>
<dbReference type="NCBIfam" id="TIGR00499">
    <property type="entry name" value="lysS_bact"/>
    <property type="match status" value="1"/>
</dbReference>
<evidence type="ECO:0000256" key="9">
    <source>
        <dbReference type="ARBA" id="ARBA00022840"/>
    </source>
</evidence>
<feature type="binding site" evidence="15">
    <location>
        <position position="407"/>
    </location>
    <ligand>
        <name>Mg(2+)</name>
        <dbReference type="ChEBI" id="CHEBI:18420"/>
        <label>2</label>
    </ligand>
</feature>
<evidence type="ECO:0000256" key="17">
    <source>
        <dbReference type="RuleBase" id="RU000336"/>
    </source>
</evidence>
<reference evidence="20 21" key="1">
    <citation type="submission" date="2024-01" db="EMBL/GenBank/DDBJ databases">
        <title>Complete genome sequence of Citroniella saccharovorans strain M6.X9, isolated from human fecal sample.</title>
        <authorList>
            <person name="Cheng G."/>
            <person name="Westerholm M."/>
            <person name="Schnurer A."/>
        </authorList>
    </citation>
    <scope>NUCLEOTIDE SEQUENCE [LARGE SCALE GENOMIC DNA]</scope>
    <source>
        <strain evidence="20 21">DSM 29873</strain>
    </source>
</reference>
<comment type="catalytic activity">
    <reaction evidence="14 15 17">
        <text>tRNA(Lys) + L-lysine + ATP = L-lysyl-tRNA(Lys) + AMP + diphosphate</text>
        <dbReference type="Rhea" id="RHEA:20792"/>
        <dbReference type="Rhea" id="RHEA-COMP:9696"/>
        <dbReference type="Rhea" id="RHEA-COMP:9697"/>
        <dbReference type="ChEBI" id="CHEBI:30616"/>
        <dbReference type="ChEBI" id="CHEBI:32551"/>
        <dbReference type="ChEBI" id="CHEBI:33019"/>
        <dbReference type="ChEBI" id="CHEBI:78442"/>
        <dbReference type="ChEBI" id="CHEBI:78529"/>
        <dbReference type="ChEBI" id="CHEBI:456215"/>
        <dbReference type="EC" id="6.1.1.6"/>
    </reaction>
</comment>
<name>A0AAW9MPP9_9FIRM</name>
<evidence type="ECO:0000256" key="14">
    <source>
        <dbReference type="ARBA" id="ARBA00048573"/>
    </source>
</evidence>
<dbReference type="FunFam" id="3.30.930.10:FF:000001">
    <property type="entry name" value="Lysine--tRNA ligase"/>
    <property type="match status" value="1"/>
</dbReference>
<keyword evidence="6 15" id="KW-0436">Ligase</keyword>
<evidence type="ECO:0000256" key="13">
    <source>
        <dbReference type="ARBA" id="ARBA00023146"/>
    </source>
</evidence>
<keyword evidence="12 15" id="KW-0648">Protein biosynthesis</keyword>
<dbReference type="InterPro" id="IPR045864">
    <property type="entry name" value="aa-tRNA-synth_II/BPL/LPL"/>
</dbReference>
<dbReference type="Gene3D" id="3.30.930.10">
    <property type="entry name" value="Bira Bifunctional Protein, Domain 2"/>
    <property type="match status" value="1"/>
</dbReference>
<evidence type="ECO:0000256" key="7">
    <source>
        <dbReference type="ARBA" id="ARBA00022723"/>
    </source>
</evidence>
<dbReference type="Pfam" id="PF00152">
    <property type="entry name" value="tRNA-synt_2"/>
    <property type="match status" value="1"/>
</dbReference>
<dbReference type="Proteomes" id="UP001357733">
    <property type="component" value="Unassembled WGS sequence"/>
</dbReference>
<dbReference type="CDD" id="cd04322">
    <property type="entry name" value="LysRS_N"/>
    <property type="match status" value="1"/>
</dbReference>
<evidence type="ECO:0000259" key="19">
    <source>
        <dbReference type="PROSITE" id="PS50886"/>
    </source>
</evidence>
<evidence type="ECO:0000256" key="10">
    <source>
        <dbReference type="ARBA" id="ARBA00022842"/>
    </source>
</evidence>
<dbReference type="NCBIfam" id="NF001756">
    <property type="entry name" value="PRK00484.1"/>
    <property type="match status" value="1"/>
</dbReference>
<dbReference type="HAMAP" id="MF_00252">
    <property type="entry name" value="Lys_tRNA_synth_class2"/>
    <property type="match status" value="1"/>
</dbReference>
<dbReference type="EMBL" id="JAYKOT010000003">
    <property type="protein sequence ID" value="MEB3429064.1"/>
    <property type="molecule type" value="Genomic_DNA"/>
</dbReference>
<dbReference type="InterPro" id="IPR044136">
    <property type="entry name" value="Lys-tRNA-ligase_II_N"/>
</dbReference>
<dbReference type="GO" id="GO:0016740">
    <property type="term" value="F:transferase activity"/>
    <property type="evidence" value="ECO:0007669"/>
    <property type="project" value="UniProtKB-ARBA"/>
</dbReference>
<keyword evidence="4 15" id="KW-0963">Cytoplasm</keyword>
<dbReference type="SUPFAM" id="SSF55681">
    <property type="entry name" value="Class II aaRS and biotin synthetases"/>
    <property type="match status" value="1"/>
</dbReference>
<keyword evidence="13 15" id="KW-0030">Aminoacyl-tRNA synthetase</keyword>
<protein>
    <recommendedName>
        <fullName evidence="15">Lysine--tRNA ligase</fullName>
        <ecNumber evidence="15">6.1.1.6</ecNumber>
    </recommendedName>
    <alternativeName>
        <fullName evidence="15">Lysyl-tRNA synthetase</fullName>
        <shortName evidence="15">LysRS</shortName>
    </alternativeName>
</protein>
<feature type="domain" description="Aminoacyl-transfer RNA synthetases class-II family profile" evidence="18">
    <location>
        <begin position="173"/>
        <end position="488"/>
    </location>
</feature>
<evidence type="ECO:0000256" key="8">
    <source>
        <dbReference type="ARBA" id="ARBA00022741"/>
    </source>
</evidence>
<dbReference type="GO" id="GO:0004825">
    <property type="term" value="F:methionine-tRNA ligase activity"/>
    <property type="evidence" value="ECO:0007669"/>
    <property type="project" value="InterPro"/>
</dbReference>
<comment type="similarity">
    <text evidence="2 15">Belongs to the class-II aminoacyl-tRNA synthetase family.</text>
</comment>
<dbReference type="EC" id="6.1.1.6" evidence="15"/>
<accession>A0AAW9MPP9</accession>
<dbReference type="CDD" id="cd02800">
    <property type="entry name" value="tRNA_bind_EcMetRS_like"/>
    <property type="match status" value="1"/>
</dbReference>
<dbReference type="PANTHER" id="PTHR42918">
    <property type="entry name" value="LYSYL-TRNA SYNTHETASE"/>
    <property type="match status" value="1"/>
</dbReference>
<gene>
    <name evidence="15 20" type="primary">lysS</name>
    <name evidence="20" type="ORF">VLK81_03335</name>
</gene>
<feature type="domain" description="TRNA-binding" evidence="19">
    <location>
        <begin position="534"/>
        <end position="639"/>
    </location>
</feature>
<evidence type="ECO:0000256" key="15">
    <source>
        <dbReference type="HAMAP-Rule" id="MF_00252"/>
    </source>
</evidence>
<dbReference type="PANTHER" id="PTHR42918:SF15">
    <property type="entry name" value="LYSINE--TRNA LIGASE, CHLOROPLASTIC_MITOCHONDRIAL"/>
    <property type="match status" value="1"/>
</dbReference>
<dbReference type="GO" id="GO:0005829">
    <property type="term" value="C:cytosol"/>
    <property type="evidence" value="ECO:0007669"/>
    <property type="project" value="TreeGrafter"/>
</dbReference>
<evidence type="ECO:0000256" key="1">
    <source>
        <dbReference type="ARBA" id="ARBA00004496"/>
    </source>
</evidence>
<evidence type="ECO:0000256" key="3">
    <source>
        <dbReference type="ARBA" id="ARBA00011738"/>
    </source>
</evidence>
<keyword evidence="11 16" id="KW-0694">RNA-binding</keyword>
<dbReference type="RefSeq" id="WP_324619199.1">
    <property type="nucleotide sequence ID" value="NZ_JAYKOT010000003.1"/>
</dbReference>
<dbReference type="GO" id="GO:0006431">
    <property type="term" value="P:methionyl-tRNA aminoacylation"/>
    <property type="evidence" value="ECO:0007669"/>
    <property type="project" value="InterPro"/>
</dbReference>
<sequence>MTDLKDLNEMIRFRHERLDELIERGEDPHKITSFKNRNFIKDIRDNYSDYEEKSVRIAGRIMSKRGHGKINFMNLIDSTGNIQLFNKFNNFSEEEYGEIKKLDIGDIVGVEGEVFTTESGEISVRSKKITLLTKSLQILPEKFHGLKDQDLRYRQRYTDLIMNPEIKDVFVKRSKIISKVREFLDSKGYLEVETPILNTIAGGANARPFITHHNTLDIDMYLRIANELYLKRLIVGGFEKVYEMGRMFRNEGMDHTHNPEYTAIELYAAYEDFEDMMEITENLVYYCALEVNGSPKVNYAGCEIDFTPPWRRVSMVDAIKEYAGIDFEEIKTDEEARELAKEKNVEIQPYFTRGHVISEFFEAFCEEHLIQPTFVTHHPVEISPLAKKDPKDPRYTERFEAFCSTKEIANAFSELNDARDQKERFLEQVKAKEMGDEEAQMMDYDFINALEIGLPPTGGLGIGIDRLIMLLTGQESIRDVLLFPTMKPIGLEKAENKDSSKETYETYDKLTTEEIDFSKVKVEPLFEDMVDFDTFSKSDFRVVKVKSCEEVPKSKKLLKFTLDDGSGKDRTILSGIKNFYSAEELVGKTLLAIVNLPPRKMMGVESCGMLLSGICEYDGEEKLQLIMLDDNIPAGAKLY</sequence>
<keyword evidence="8 15" id="KW-0547">Nucleotide-binding</keyword>
<evidence type="ECO:0000256" key="11">
    <source>
        <dbReference type="ARBA" id="ARBA00022884"/>
    </source>
</evidence>
<dbReference type="GO" id="GO:0140096">
    <property type="term" value="F:catalytic activity, acting on a protein"/>
    <property type="evidence" value="ECO:0007669"/>
    <property type="project" value="UniProtKB-ARBA"/>
</dbReference>
<proteinExistence type="inferred from homology"/>
<dbReference type="InterPro" id="IPR018149">
    <property type="entry name" value="Lys-tRNA-synth_II_C"/>
</dbReference>
<keyword evidence="10 15" id="KW-0460">Magnesium</keyword>
<keyword evidence="21" id="KW-1185">Reference proteome</keyword>
<keyword evidence="7 15" id="KW-0479">Metal-binding</keyword>
<dbReference type="GO" id="GO:0004824">
    <property type="term" value="F:lysine-tRNA ligase activity"/>
    <property type="evidence" value="ECO:0007669"/>
    <property type="project" value="UniProtKB-UniRule"/>
</dbReference>
<dbReference type="GO" id="GO:0005524">
    <property type="term" value="F:ATP binding"/>
    <property type="evidence" value="ECO:0007669"/>
    <property type="project" value="UniProtKB-UniRule"/>
</dbReference>
<evidence type="ECO:0000256" key="4">
    <source>
        <dbReference type="ARBA" id="ARBA00022490"/>
    </source>
</evidence>
<dbReference type="PROSITE" id="PS50886">
    <property type="entry name" value="TRBD"/>
    <property type="match status" value="1"/>
</dbReference>
<dbReference type="InterPro" id="IPR004365">
    <property type="entry name" value="NA-bd_OB_tRNA"/>
</dbReference>
<comment type="caution">
    <text evidence="20">The sequence shown here is derived from an EMBL/GenBank/DDBJ whole genome shotgun (WGS) entry which is preliminary data.</text>
</comment>
<dbReference type="GO" id="GO:0006430">
    <property type="term" value="P:lysyl-tRNA aminoacylation"/>
    <property type="evidence" value="ECO:0007669"/>
    <property type="project" value="UniProtKB-UniRule"/>
</dbReference>
<comment type="subcellular location">
    <subcellularLocation>
        <location evidence="1 15">Cytoplasm</location>
    </subcellularLocation>
</comment>
<evidence type="ECO:0000256" key="16">
    <source>
        <dbReference type="PROSITE-ProRule" id="PRU00209"/>
    </source>
</evidence>
<comment type="subunit">
    <text evidence="3 15">Homodimer.</text>
</comment>
<feature type="binding site" evidence="15">
    <location>
        <position position="400"/>
    </location>
    <ligand>
        <name>Mg(2+)</name>
        <dbReference type="ChEBI" id="CHEBI:18420"/>
        <label>1</label>
    </ligand>
</feature>
<evidence type="ECO:0000259" key="18">
    <source>
        <dbReference type="PROSITE" id="PS50862"/>
    </source>
</evidence>
<keyword evidence="9 15" id="KW-0067">ATP-binding</keyword>
<evidence type="ECO:0000256" key="5">
    <source>
        <dbReference type="ARBA" id="ARBA00022555"/>
    </source>
</evidence>
<evidence type="ECO:0000256" key="2">
    <source>
        <dbReference type="ARBA" id="ARBA00008226"/>
    </source>
</evidence>
<dbReference type="GO" id="GO:0000049">
    <property type="term" value="F:tRNA binding"/>
    <property type="evidence" value="ECO:0007669"/>
    <property type="project" value="UniProtKB-UniRule"/>
</dbReference>
<dbReference type="InterPro" id="IPR002313">
    <property type="entry name" value="Lys-tRNA-ligase_II"/>
</dbReference>
<dbReference type="Gene3D" id="2.40.50.140">
    <property type="entry name" value="Nucleic acid-binding proteins"/>
    <property type="match status" value="2"/>
</dbReference>
<comment type="cofactor">
    <cofactor evidence="15 17">
        <name>Mg(2+)</name>
        <dbReference type="ChEBI" id="CHEBI:18420"/>
    </cofactor>
    <text evidence="15 17">Binds 3 Mg(2+) ions per subunit.</text>
</comment>
<evidence type="ECO:0000313" key="21">
    <source>
        <dbReference type="Proteomes" id="UP001357733"/>
    </source>
</evidence>
<evidence type="ECO:0000313" key="20">
    <source>
        <dbReference type="EMBL" id="MEB3429064.1"/>
    </source>
</evidence>
<dbReference type="InterPro" id="IPR012340">
    <property type="entry name" value="NA-bd_OB-fold"/>
</dbReference>
<dbReference type="InterPro" id="IPR004364">
    <property type="entry name" value="Aa-tRNA-synt_II"/>
</dbReference>
<dbReference type="AlphaFoldDB" id="A0AAW9MPP9"/>
<dbReference type="Pfam" id="PF01336">
    <property type="entry name" value="tRNA_anti-codon"/>
    <property type="match status" value="1"/>
</dbReference>